<organism evidence="2 3">
    <name type="scientific">Arthrobotrys musiformis</name>
    <dbReference type="NCBI Taxonomy" id="47236"/>
    <lineage>
        <taxon>Eukaryota</taxon>
        <taxon>Fungi</taxon>
        <taxon>Dikarya</taxon>
        <taxon>Ascomycota</taxon>
        <taxon>Pezizomycotina</taxon>
        <taxon>Orbiliomycetes</taxon>
        <taxon>Orbiliales</taxon>
        <taxon>Orbiliaceae</taxon>
        <taxon>Arthrobotrys</taxon>
    </lineage>
</organism>
<feature type="compositionally biased region" description="Polar residues" evidence="1">
    <location>
        <begin position="433"/>
        <end position="452"/>
    </location>
</feature>
<feature type="region of interest" description="Disordered" evidence="1">
    <location>
        <begin position="596"/>
        <end position="823"/>
    </location>
</feature>
<dbReference type="Proteomes" id="UP001370758">
    <property type="component" value="Unassembled WGS sequence"/>
</dbReference>
<evidence type="ECO:0008006" key="4">
    <source>
        <dbReference type="Google" id="ProtNLM"/>
    </source>
</evidence>
<feature type="compositionally biased region" description="Basic and acidic residues" evidence="1">
    <location>
        <begin position="802"/>
        <end position="815"/>
    </location>
</feature>
<feature type="compositionally biased region" description="Acidic residues" evidence="1">
    <location>
        <begin position="704"/>
        <end position="716"/>
    </location>
</feature>
<sequence>MSSYNMIGSSCSPPAKILALSKPLKIYFPLRPQSRPTILGHNSIKISIFTKSFINKCILASPVPWVAAQTLRLTADSLIQDASQPQIQYTILPVAIYSTPYFLPVMVVEDIDWALWNMDSNQYSGESLEGVDGVISTTMVDAMATRSAVLDTTRKLPNFNWINSQYPGGGGMGIVLEVYVGNISEKGVGMVYCGPGSMYNEMWKTGPDVLRGRGLAIAGVEGANKALEAIEKAKKKHGYSISFAYIGVNCKAMLEELEGWTNETLTTNFKKGKAWKEILQMLLKTRKCGVRVEFCELRRDREDKVEGMIRRRLEFQEQSKTIRDEGTTMERDSIERAFYPHCLEHKPLAASAERFITKDDVLGALPPGFLDDIVNKKPPEPGQSPRQRKKLHTREEETKRTPGAPISQNVLPPRAISPKFNPRFRTRAPAAPSEQTINANENVKISRGSNDQRTLAHQSTDTKCINAYCNDSLPTSDDPSNLYYKDVAADLVDTREWRRTLAVHLATGESLQYPWAPTENYGRIEEVGEITNPEDGNIGQNDDNLLGGVEDPWSQFRNDIRAFREEFGLEMNDEDAIALSTDGLSDEDCIESKIPRLYRSRGPSPESMDGIRTPDEDLENEDSEPAALEKELTEFNMPELKSGNKRSHKVGAPIEIEIKTEPRGRKQRSRRAPCHEAAERRGTREEKWTLEELQTIDEIMAELYETETEDEYEDPQEDPHEEHAEEGFADDECKNESSSRSRSVSRLRRRMRDFQLSGEAHTRTPRSPVKRTTRSSRSPSKGRTSKSPVKKFVNSSKIGKPAKKDSTFRGLERLRRSNSRVAG</sequence>
<feature type="region of interest" description="Disordered" evidence="1">
    <location>
        <begin position="372"/>
        <end position="452"/>
    </location>
</feature>
<keyword evidence="3" id="KW-1185">Reference proteome</keyword>
<feature type="compositionally biased region" description="Basic and acidic residues" evidence="1">
    <location>
        <begin position="673"/>
        <end position="690"/>
    </location>
</feature>
<dbReference type="EMBL" id="JAVHJL010000010">
    <property type="protein sequence ID" value="KAK6496848.1"/>
    <property type="molecule type" value="Genomic_DNA"/>
</dbReference>
<evidence type="ECO:0000313" key="3">
    <source>
        <dbReference type="Proteomes" id="UP001370758"/>
    </source>
</evidence>
<feature type="compositionally biased region" description="Basic and acidic residues" evidence="1">
    <location>
        <begin position="717"/>
        <end position="739"/>
    </location>
</feature>
<dbReference type="AlphaFoldDB" id="A0AAV9VW00"/>
<proteinExistence type="predicted"/>
<evidence type="ECO:0000313" key="2">
    <source>
        <dbReference type="EMBL" id="KAK6496848.1"/>
    </source>
</evidence>
<name>A0AAV9VW00_9PEZI</name>
<reference evidence="2 3" key="1">
    <citation type="submission" date="2023-08" db="EMBL/GenBank/DDBJ databases">
        <authorList>
            <person name="Palmer J.M."/>
        </authorList>
    </citation>
    <scope>NUCLEOTIDE SEQUENCE [LARGE SCALE GENOMIC DNA]</scope>
    <source>
        <strain evidence="2 3">TWF481</strain>
    </source>
</reference>
<gene>
    <name evidence="2" type="ORF">TWF481_001832</name>
</gene>
<protein>
    <recommendedName>
        <fullName evidence="4">RNase H type-1 domain-containing protein</fullName>
    </recommendedName>
</protein>
<evidence type="ECO:0000256" key="1">
    <source>
        <dbReference type="SAM" id="MobiDB-lite"/>
    </source>
</evidence>
<comment type="caution">
    <text evidence="2">The sequence shown here is derived from an EMBL/GenBank/DDBJ whole genome shotgun (WGS) entry which is preliminary data.</text>
</comment>
<feature type="compositionally biased region" description="Low complexity" evidence="1">
    <location>
        <begin position="775"/>
        <end position="787"/>
    </location>
</feature>
<accession>A0AAV9VW00</accession>